<dbReference type="Gene3D" id="3.40.50.2300">
    <property type="match status" value="1"/>
</dbReference>
<feature type="domain" description="Response regulatory" evidence="3">
    <location>
        <begin position="35"/>
        <end position="151"/>
    </location>
</feature>
<dbReference type="EMBL" id="JFKE01000001">
    <property type="protein sequence ID" value="KAJ57267.1"/>
    <property type="molecule type" value="Genomic_DNA"/>
</dbReference>
<evidence type="ECO:0000313" key="4">
    <source>
        <dbReference type="EMBL" id="KAJ57267.1"/>
    </source>
</evidence>
<name>A0A037ZQY2_9RHOB</name>
<dbReference type="InterPro" id="IPR001932">
    <property type="entry name" value="PPM-type_phosphatase-like_dom"/>
</dbReference>
<feature type="modified residue" description="4-aspartylphosphate" evidence="2">
    <location>
        <position position="84"/>
    </location>
</feature>
<sequence>MQNGAIQEFSMVSPISTKTLKTHAEPAIESPQKHTVLLVDDSRVQRRIVRALLARWGYEVIEAATGAEALDICATHPVDIIISDWMMPGMNGLEFCSRFRKLDREGYGYFILLTSKSETEEMVHGLEVGADDFLTKPVNAAELKARLTSGERVLKMESQLNEKNQIITDALTELQGLYDAIDRDLLQARKIQESLVPRNTLSVGRNTVSLFIKPCGHVGGDLVGAFDPNYNRLAFYNIDVSGHGITSALMTARLAGYLSGEFLDHNLAVEKRFEDFYALHKPAHVAESLNQRLLGDNGVGEYFTMAYAIVDLTTGHLSVTQAGHTHPVIQRADGRVEFVGDGGMPVGLLPDVEFENFEVQLQPGDRILFYSDGFTESVCTDGEMLEQEGLEKMLNRAAKLRGHEMLDDLFWMLTEQRGAEPLEDDVSAVLFEYEGV</sequence>
<proteinExistence type="predicted"/>
<dbReference type="InterPro" id="IPR011006">
    <property type="entry name" value="CheY-like_superfamily"/>
</dbReference>
<dbReference type="InterPro" id="IPR036457">
    <property type="entry name" value="PPM-type-like_dom_sf"/>
</dbReference>
<dbReference type="PANTHER" id="PTHR43156">
    <property type="entry name" value="STAGE II SPORULATION PROTEIN E-RELATED"/>
    <property type="match status" value="1"/>
</dbReference>
<keyword evidence="1" id="KW-0378">Hydrolase</keyword>
<gene>
    <name evidence="4" type="ORF">ACMU_01865</name>
</gene>
<evidence type="ECO:0000256" key="1">
    <source>
        <dbReference type="ARBA" id="ARBA00022801"/>
    </source>
</evidence>
<dbReference type="Gene3D" id="3.60.40.10">
    <property type="entry name" value="PPM-type phosphatase domain"/>
    <property type="match status" value="1"/>
</dbReference>
<dbReference type="Pfam" id="PF07228">
    <property type="entry name" value="SpoIIE"/>
    <property type="match status" value="1"/>
</dbReference>
<dbReference type="Pfam" id="PF00072">
    <property type="entry name" value="Response_reg"/>
    <property type="match status" value="1"/>
</dbReference>
<dbReference type="SMART" id="SM00448">
    <property type="entry name" value="REC"/>
    <property type="match status" value="1"/>
</dbReference>
<dbReference type="GO" id="GO:0016791">
    <property type="term" value="F:phosphatase activity"/>
    <property type="evidence" value="ECO:0007669"/>
    <property type="project" value="TreeGrafter"/>
</dbReference>
<keyword evidence="2" id="KW-0597">Phosphoprotein</keyword>
<dbReference type="GO" id="GO:0000160">
    <property type="term" value="P:phosphorelay signal transduction system"/>
    <property type="evidence" value="ECO:0007669"/>
    <property type="project" value="InterPro"/>
</dbReference>
<reference evidence="4 5" key="1">
    <citation type="submission" date="2014-03" db="EMBL/GenBank/DDBJ databases">
        <title>Draft Genome Sequence of Actibacterium mucosum KCTC 23349, a Marine Alphaproteobacterium with Complex Ionic Requirements Isolated from Mediterranean Seawater at Malvarrosa Beach, Valencia, Spain.</title>
        <authorList>
            <person name="Arahal D.R."/>
            <person name="Shao Z."/>
            <person name="Lai Q."/>
            <person name="Pujalte M.J."/>
        </authorList>
    </citation>
    <scope>NUCLEOTIDE SEQUENCE [LARGE SCALE GENOMIC DNA]</scope>
    <source>
        <strain evidence="4 5">KCTC 23349</strain>
    </source>
</reference>
<protein>
    <submittedName>
        <fullName evidence="4">Chemotaxis protein CheY</fullName>
    </submittedName>
</protein>
<dbReference type="PROSITE" id="PS50110">
    <property type="entry name" value="RESPONSE_REGULATORY"/>
    <property type="match status" value="1"/>
</dbReference>
<dbReference type="SUPFAM" id="SSF52172">
    <property type="entry name" value="CheY-like"/>
    <property type="match status" value="1"/>
</dbReference>
<accession>A0A037ZQY2</accession>
<dbReference type="Proteomes" id="UP000026249">
    <property type="component" value="Unassembled WGS sequence"/>
</dbReference>
<dbReference type="InterPro" id="IPR001789">
    <property type="entry name" value="Sig_transdc_resp-reg_receiver"/>
</dbReference>
<evidence type="ECO:0000313" key="5">
    <source>
        <dbReference type="Proteomes" id="UP000026249"/>
    </source>
</evidence>
<evidence type="ECO:0000259" key="3">
    <source>
        <dbReference type="PROSITE" id="PS50110"/>
    </source>
</evidence>
<dbReference type="PANTHER" id="PTHR43156:SF2">
    <property type="entry name" value="STAGE II SPORULATION PROTEIN E"/>
    <property type="match status" value="1"/>
</dbReference>
<dbReference type="SMART" id="SM00331">
    <property type="entry name" value="PP2C_SIG"/>
    <property type="match status" value="1"/>
</dbReference>
<organism evidence="4 5">
    <name type="scientific">Actibacterium mucosum KCTC 23349</name>
    <dbReference type="NCBI Taxonomy" id="1454373"/>
    <lineage>
        <taxon>Bacteria</taxon>
        <taxon>Pseudomonadati</taxon>
        <taxon>Pseudomonadota</taxon>
        <taxon>Alphaproteobacteria</taxon>
        <taxon>Rhodobacterales</taxon>
        <taxon>Roseobacteraceae</taxon>
        <taxon>Actibacterium</taxon>
    </lineage>
</organism>
<dbReference type="CDD" id="cd17574">
    <property type="entry name" value="REC_OmpR"/>
    <property type="match status" value="1"/>
</dbReference>
<keyword evidence="5" id="KW-1185">Reference proteome</keyword>
<dbReference type="InterPro" id="IPR052016">
    <property type="entry name" value="Bact_Sigma-Reg"/>
</dbReference>
<dbReference type="STRING" id="1454373.ACMU_01865"/>
<dbReference type="AlphaFoldDB" id="A0A037ZQY2"/>
<comment type="caution">
    <text evidence="4">The sequence shown here is derived from an EMBL/GenBank/DDBJ whole genome shotgun (WGS) entry which is preliminary data.</text>
</comment>
<evidence type="ECO:0000256" key="2">
    <source>
        <dbReference type="PROSITE-ProRule" id="PRU00169"/>
    </source>
</evidence>
<dbReference type="SUPFAM" id="SSF81606">
    <property type="entry name" value="PP2C-like"/>
    <property type="match status" value="1"/>
</dbReference>